<feature type="region of interest" description="Disordered" evidence="1">
    <location>
        <begin position="396"/>
        <end position="416"/>
    </location>
</feature>
<evidence type="ECO:0000313" key="4">
    <source>
        <dbReference type="Proteomes" id="UP001519460"/>
    </source>
</evidence>
<feature type="compositionally biased region" description="Basic and acidic residues" evidence="1">
    <location>
        <begin position="398"/>
        <end position="416"/>
    </location>
</feature>
<sequence>GNLWTTCSTRTFGSTAYITCHFSEDLNQTNAVSAVYLQRYSLNESDSRAESVVDCYFLGRKGLECSPNEGYAVKPNISSELTITVQPVAHRFEGRYLCYITPQNKDIRTDYRFCILKFPDRKVLGVLSAISLLLLLLVLGCLTFSYMKNHKIFFPTKVSVELQNKWISKEFGIALLCGRKANFPATINESAGTTTGHVEPGQHERATDYVYRDASTGQKSALLASPSGSCSTIGHQSLAMKYTLPKEIAETVGGRNSRSVLTVQDRFDSDQRKPKREEGRHDDPFFFTTTSSAKATIVETGDGDIVRANERTDGEFPATIDECASTTTGHAEPGQHERATDYFYRVASTGRKSALLASPSGSCSTIGHQRVSKKNLLLTEIAKTVGGRNSRSVLTVQDKFDSDQRKPKREEGRHDDPLFFTTTFSAKAPIAPDGDIVRANKQTDGEFPVTIDESAGTTTGHEEPGQHGRATFYVYEVAPTKRKSALLASPSGSCSTIGHQRVSKKNTLPKGIAKTVGGRNSRSVLTVQDRFESVCNRVVPPNSATAVDQTVNTSTDNQTEGEFPVTIDESAGTTTGHEEPGQHGRATDYFCRVASTGRKSALLASPSGSYIIIRHQILTLKYPILTEIAVGGGNPRSVLTAQDRFDSDLMEPNREEGKIDYPLFLTTTSSVKAPIVETGDGHIVRANERDHSPPQRGASGMTTMTISVVTALMTSNETSSASSVESGGKYVRLRQQNAGRTKRG</sequence>
<dbReference type="Proteomes" id="UP001519460">
    <property type="component" value="Unassembled WGS sequence"/>
</dbReference>
<gene>
    <name evidence="3" type="ORF">BaRGS_00033040</name>
</gene>
<proteinExistence type="predicted"/>
<feature type="compositionally biased region" description="Basic and acidic residues" evidence="1">
    <location>
        <begin position="265"/>
        <end position="284"/>
    </location>
</feature>
<feature type="transmembrane region" description="Helical" evidence="2">
    <location>
        <begin position="123"/>
        <end position="147"/>
    </location>
</feature>
<name>A0ABD0JL38_9CAEN</name>
<evidence type="ECO:0000313" key="3">
    <source>
        <dbReference type="EMBL" id="KAK7475718.1"/>
    </source>
</evidence>
<feature type="compositionally biased region" description="Polar residues" evidence="1">
    <location>
        <begin position="734"/>
        <end position="744"/>
    </location>
</feature>
<organism evidence="3 4">
    <name type="scientific">Batillaria attramentaria</name>
    <dbReference type="NCBI Taxonomy" id="370345"/>
    <lineage>
        <taxon>Eukaryota</taxon>
        <taxon>Metazoa</taxon>
        <taxon>Spiralia</taxon>
        <taxon>Lophotrochozoa</taxon>
        <taxon>Mollusca</taxon>
        <taxon>Gastropoda</taxon>
        <taxon>Caenogastropoda</taxon>
        <taxon>Sorbeoconcha</taxon>
        <taxon>Cerithioidea</taxon>
        <taxon>Batillariidae</taxon>
        <taxon>Batillaria</taxon>
    </lineage>
</organism>
<comment type="caution">
    <text evidence="3">The sequence shown here is derived from an EMBL/GenBank/DDBJ whole genome shotgun (WGS) entry which is preliminary data.</text>
</comment>
<keyword evidence="2" id="KW-1133">Transmembrane helix</keyword>
<keyword evidence="4" id="KW-1185">Reference proteome</keyword>
<protein>
    <submittedName>
        <fullName evidence="3">Uncharacterized protein</fullName>
    </submittedName>
</protein>
<evidence type="ECO:0000256" key="2">
    <source>
        <dbReference type="SAM" id="Phobius"/>
    </source>
</evidence>
<dbReference type="EMBL" id="JACVVK020000396">
    <property type="protein sequence ID" value="KAK7475718.1"/>
    <property type="molecule type" value="Genomic_DNA"/>
</dbReference>
<feature type="region of interest" description="Disordered" evidence="1">
    <location>
        <begin position="718"/>
        <end position="744"/>
    </location>
</feature>
<evidence type="ECO:0000256" key="1">
    <source>
        <dbReference type="SAM" id="MobiDB-lite"/>
    </source>
</evidence>
<accession>A0ABD0JL38</accession>
<feature type="non-terminal residue" evidence="3">
    <location>
        <position position="1"/>
    </location>
</feature>
<dbReference type="AlphaFoldDB" id="A0ABD0JL38"/>
<feature type="region of interest" description="Disordered" evidence="1">
    <location>
        <begin position="255"/>
        <end position="286"/>
    </location>
</feature>
<reference evidence="3 4" key="1">
    <citation type="journal article" date="2023" name="Sci. Data">
        <title>Genome assembly of the Korean intertidal mud-creeper Batillaria attramentaria.</title>
        <authorList>
            <person name="Patra A.K."/>
            <person name="Ho P.T."/>
            <person name="Jun S."/>
            <person name="Lee S.J."/>
            <person name="Kim Y."/>
            <person name="Won Y.J."/>
        </authorList>
    </citation>
    <scope>NUCLEOTIDE SEQUENCE [LARGE SCALE GENOMIC DNA]</scope>
    <source>
        <strain evidence="3">Wonlab-2016</strain>
    </source>
</reference>
<keyword evidence="2" id="KW-0812">Transmembrane</keyword>
<keyword evidence="2" id="KW-0472">Membrane</keyword>